<sequence length="101" mass="11044">MASVHRSAKMERGGSRIASGIVNGPIREKSGSFFFLILSLCISKLGWESEAHCRKEPHALIHSQPSIHHPTPLIASLTSSRPPPTSPLHSSRLHKQNPPKP</sequence>
<reference evidence="2" key="2">
    <citation type="submission" date="2018-05" db="EMBL/GenBank/DDBJ databases">
        <title>OpunRS2 (Oryza punctata Reference Sequence Version 2).</title>
        <authorList>
            <person name="Zhang J."/>
            <person name="Kudrna D."/>
            <person name="Lee S."/>
            <person name="Talag J."/>
            <person name="Welchert J."/>
            <person name="Wing R.A."/>
        </authorList>
    </citation>
    <scope>NUCLEOTIDE SEQUENCE [LARGE SCALE GENOMIC DNA]</scope>
</reference>
<evidence type="ECO:0000313" key="3">
    <source>
        <dbReference type="Proteomes" id="UP000026962"/>
    </source>
</evidence>
<evidence type="ECO:0000256" key="1">
    <source>
        <dbReference type="SAM" id="MobiDB-lite"/>
    </source>
</evidence>
<feature type="region of interest" description="Disordered" evidence="1">
    <location>
        <begin position="1"/>
        <end position="24"/>
    </location>
</feature>
<dbReference type="EnsemblPlants" id="OPUNC07G08840.1">
    <property type="protein sequence ID" value="OPUNC07G08840.1"/>
    <property type="gene ID" value="OPUNC07G08840"/>
</dbReference>
<protein>
    <submittedName>
        <fullName evidence="2">Uncharacterized protein</fullName>
    </submittedName>
</protein>
<reference evidence="2" key="1">
    <citation type="submission" date="2015-04" db="UniProtKB">
        <authorList>
            <consortium name="EnsemblPlants"/>
        </authorList>
    </citation>
    <scope>IDENTIFICATION</scope>
</reference>
<name>A0A0E0LJ53_ORYPU</name>
<proteinExistence type="predicted"/>
<dbReference type="Proteomes" id="UP000026962">
    <property type="component" value="Chromosome 7"/>
</dbReference>
<evidence type="ECO:0000313" key="2">
    <source>
        <dbReference type="EnsemblPlants" id="OPUNC07G08840.1"/>
    </source>
</evidence>
<dbReference type="AlphaFoldDB" id="A0A0E0LJ53"/>
<feature type="region of interest" description="Disordered" evidence="1">
    <location>
        <begin position="61"/>
        <end position="101"/>
    </location>
</feature>
<organism evidence="2">
    <name type="scientific">Oryza punctata</name>
    <name type="common">Red rice</name>
    <dbReference type="NCBI Taxonomy" id="4537"/>
    <lineage>
        <taxon>Eukaryota</taxon>
        <taxon>Viridiplantae</taxon>
        <taxon>Streptophyta</taxon>
        <taxon>Embryophyta</taxon>
        <taxon>Tracheophyta</taxon>
        <taxon>Spermatophyta</taxon>
        <taxon>Magnoliopsida</taxon>
        <taxon>Liliopsida</taxon>
        <taxon>Poales</taxon>
        <taxon>Poaceae</taxon>
        <taxon>BOP clade</taxon>
        <taxon>Oryzoideae</taxon>
        <taxon>Oryzeae</taxon>
        <taxon>Oryzinae</taxon>
        <taxon>Oryza</taxon>
    </lineage>
</organism>
<accession>A0A0E0LJ53</accession>
<dbReference type="Gramene" id="OPUNC07G08840.1">
    <property type="protein sequence ID" value="OPUNC07G08840.1"/>
    <property type="gene ID" value="OPUNC07G08840"/>
</dbReference>
<feature type="compositionally biased region" description="Basic residues" evidence="1">
    <location>
        <begin position="91"/>
        <end position="101"/>
    </location>
</feature>
<dbReference type="HOGENOM" id="CLU_2296296_0_0_1"/>
<keyword evidence="3" id="KW-1185">Reference proteome</keyword>